<dbReference type="PROSITE" id="PS00101">
    <property type="entry name" value="HEXAPEP_TRANSFERASES"/>
    <property type="match status" value="1"/>
</dbReference>
<keyword evidence="3" id="KW-0441">Lipid A biosynthesis</keyword>
<dbReference type="NCBIfam" id="TIGR01852">
    <property type="entry name" value="lipid_A_lpxA"/>
    <property type="match status" value="1"/>
</dbReference>
<feature type="domain" description="UDP N-acetylglucosamine O-acyltransferase C-terminal" evidence="8">
    <location>
        <begin position="176"/>
        <end position="257"/>
    </location>
</feature>
<dbReference type="RefSeq" id="WP_146820536.1">
    <property type="nucleotide sequence ID" value="NZ_CP029077.1"/>
</dbReference>
<keyword evidence="2" id="KW-0444">Lipid biosynthesis</keyword>
<name>A0A5B8XG95_9RICK</name>
<dbReference type="SUPFAM" id="SSF51161">
    <property type="entry name" value="Trimeric LpxA-like enzymes"/>
    <property type="match status" value="1"/>
</dbReference>
<protein>
    <submittedName>
        <fullName evidence="9">Acyl-[acyl-carrier-protein]--UDP-N-acetylglucosamine O-acyltransferase</fullName>
    </submittedName>
</protein>
<keyword evidence="1" id="KW-0963">Cytoplasm</keyword>
<dbReference type="Proteomes" id="UP000321934">
    <property type="component" value="Chromosome"/>
</dbReference>
<dbReference type="Gene3D" id="1.20.1180.10">
    <property type="entry name" value="Udp N-acetylglucosamine O-acyltransferase, C-terminal domain"/>
    <property type="match status" value="1"/>
</dbReference>
<evidence type="ECO:0000313" key="10">
    <source>
        <dbReference type="Proteomes" id="UP000321934"/>
    </source>
</evidence>
<dbReference type="GO" id="GO:0008780">
    <property type="term" value="F:acyl-[acyl-carrier-protein]-UDP-N-acetylglucosamine O-acyltransferase activity"/>
    <property type="evidence" value="ECO:0007669"/>
    <property type="project" value="InterPro"/>
</dbReference>
<dbReference type="Gene3D" id="2.160.10.10">
    <property type="entry name" value="Hexapeptide repeat proteins"/>
    <property type="match status" value="1"/>
</dbReference>
<keyword evidence="10" id="KW-1185">Reference proteome</keyword>
<evidence type="ECO:0000259" key="8">
    <source>
        <dbReference type="Pfam" id="PF13720"/>
    </source>
</evidence>
<keyword evidence="5" id="KW-0677">Repeat</keyword>
<dbReference type="PANTHER" id="PTHR43480:SF1">
    <property type="entry name" value="ACYL-[ACYL-CARRIER-PROTEIN]--UDP-N-ACETYLGLUCOSAMINE O-ACYLTRANSFERASE, MITOCHONDRIAL-RELATED"/>
    <property type="match status" value="1"/>
</dbReference>
<dbReference type="CDD" id="cd03351">
    <property type="entry name" value="LbH_UDP-GlcNAc_AT"/>
    <property type="match status" value="1"/>
</dbReference>
<accession>A0A5B8XG95</accession>
<dbReference type="Pfam" id="PF00132">
    <property type="entry name" value="Hexapep"/>
    <property type="match status" value="3"/>
</dbReference>
<reference evidence="9 10" key="1">
    <citation type="journal article" date="2019" name="ISME J.">
        <title>Deianiraea, an extracellular bacterium associated with the ciliate Paramecium, suggests an alternative scenario for the evolution of Rickettsiales.</title>
        <authorList>
            <person name="Castelli M."/>
            <person name="Sabaneyeva E."/>
            <person name="Lanzoni O."/>
            <person name="Lebedeva N."/>
            <person name="Floriano A.M."/>
            <person name="Gaiarsa S."/>
            <person name="Benken K."/>
            <person name="Modeo L."/>
            <person name="Bandi C."/>
            <person name="Potekhin A."/>
            <person name="Sassera D."/>
            <person name="Petroni G."/>
        </authorList>
    </citation>
    <scope>NUCLEOTIDE SEQUENCE [LARGE SCALE GENOMIC DNA]</scope>
    <source>
        <strain evidence="9">CyL4-1</strain>
    </source>
</reference>
<evidence type="ECO:0000256" key="2">
    <source>
        <dbReference type="ARBA" id="ARBA00022516"/>
    </source>
</evidence>
<evidence type="ECO:0000256" key="6">
    <source>
        <dbReference type="ARBA" id="ARBA00023098"/>
    </source>
</evidence>
<evidence type="ECO:0000256" key="4">
    <source>
        <dbReference type="ARBA" id="ARBA00022679"/>
    </source>
</evidence>
<dbReference type="NCBIfam" id="NF003657">
    <property type="entry name" value="PRK05289.1"/>
    <property type="match status" value="1"/>
</dbReference>
<gene>
    <name evidence="9" type="ORF">Deia_00451</name>
</gene>
<dbReference type="PANTHER" id="PTHR43480">
    <property type="entry name" value="ACYL-[ACYL-CARRIER-PROTEIN]--UDP-N-ACETYLGLUCOSAMINE O-ACYLTRANSFERASE"/>
    <property type="match status" value="1"/>
</dbReference>
<dbReference type="InterPro" id="IPR037157">
    <property type="entry name" value="Acetyltransf_C_sf"/>
</dbReference>
<evidence type="ECO:0000256" key="1">
    <source>
        <dbReference type="ARBA" id="ARBA00022490"/>
    </source>
</evidence>
<dbReference type="InterPro" id="IPR010137">
    <property type="entry name" value="Lipid_A_LpxA"/>
</dbReference>
<dbReference type="PIRSF" id="PIRSF000456">
    <property type="entry name" value="UDP-GlcNAc_acltr"/>
    <property type="match status" value="1"/>
</dbReference>
<dbReference type="AlphaFoldDB" id="A0A5B8XG95"/>
<dbReference type="InterPro" id="IPR029098">
    <property type="entry name" value="Acetyltransf_C"/>
</dbReference>
<dbReference type="GO" id="GO:0016020">
    <property type="term" value="C:membrane"/>
    <property type="evidence" value="ECO:0007669"/>
    <property type="project" value="GOC"/>
</dbReference>
<evidence type="ECO:0000256" key="5">
    <source>
        <dbReference type="ARBA" id="ARBA00022737"/>
    </source>
</evidence>
<organism evidence="9 10">
    <name type="scientific">Candidatus Deianiraea vastatrix</name>
    <dbReference type="NCBI Taxonomy" id="2163644"/>
    <lineage>
        <taxon>Bacteria</taxon>
        <taxon>Pseudomonadati</taxon>
        <taxon>Pseudomonadota</taxon>
        <taxon>Alphaproteobacteria</taxon>
        <taxon>Rickettsiales</taxon>
        <taxon>Candidatus Deianiraeaceae</taxon>
        <taxon>Candidatus Deianiraea</taxon>
    </lineage>
</organism>
<keyword evidence="4 9" id="KW-0808">Transferase</keyword>
<evidence type="ECO:0000313" key="9">
    <source>
        <dbReference type="EMBL" id="QED23251.1"/>
    </source>
</evidence>
<dbReference type="InterPro" id="IPR001451">
    <property type="entry name" value="Hexapep"/>
</dbReference>
<dbReference type="OrthoDB" id="9807278at2"/>
<dbReference type="InterPro" id="IPR018357">
    <property type="entry name" value="Hexapep_transf_CS"/>
</dbReference>
<evidence type="ECO:0000256" key="3">
    <source>
        <dbReference type="ARBA" id="ARBA00022556"/>
    </source>
</evidence>
<keyword evidence="7 9" id="KW-0012">Acyltransferase</keyword>
<keyword evidence="6" id="KW-0443">Lipid metabolism</keyword>
<sequence length="261" mass="28400">MFIHQTAIIGKDVKLAEGVNIGPYCVLDGNIEIGENTTLKSHVCISGNTKIGKNNTIYPFSSIGFAPQDKKYKNEITFVEIGDNNIIRESSTINSGSNFEDNTTKIGSNNLIMSQTHVAHDCKIGNNIILANGAMIAGHCIIEDNVIIGGLSGIHQFCHIGKNAMIGGMSAIRGHVLPFALVKIDEIIGVNIIGLKRGSFTNQEIRNILAGFNIIGSKNHIFKNAVIKLKNDFPDDKNIDVIIKFIEKLNDNKIGICPFNL</sequence>
<dbReference type="InterPro" id="IPR011004">
    <property type="entry name" value="Trimer_LpxA-like_sf"/>
</dbReference>
<dbReference type="GO" id="GO:0009245">
    <property type="term" value="P:lipid A biosynthetic process"/>
    <property type="evidence" value="ECO:0007669"/>
    <property type="project" value="UniProtKB-KW"/>
</dbReference>
<proteinExistence type="predicted"/>
<evidence type="ECO:0000256" key="7">
    <source>
        <dbReference type="ARBA" id="ARBA00023315"/>
    </source>
</evidence>
<dbReference type="Pfam" id="PF13720">
    <property type="entry name" value="Acetyltransf_11"/>
    <property type="match status" value="1"/>
</dbReference>
<dbReference type="EMBL" id="CP029077">
    <property type="protein sequence ID" value="QED23251.1"/>
    <property type="molecule type" value="Genomic_DNA"/>
</dbReference>